<organism evidence="2 3">
    <name type="scientific">Olea europaea subsp. europaea</name>
    <dbReference type="NCBI Taxonomy" id="158383"/>
    <lineage>
        <taxon>Eukaryota</taxon>
        <taxon>Viridiplantae</taxon>
        <taxon>Streptophyta</taxon>
        <taxon>Embryophyta</taxon>
        <taxon>Tracheophyta</taxon>
        <taxon>Spermatophyta</taxon>
        <taxon>Magnoliopsida</taxon>
        <taxon>eudicotyledons</taxon>
        <taxon>Gunneridae</taxon>
        <taxon>Pentapetalae</taxon>
        <taxon>asterids</taxon>
        <taxon>lamiids</taxon>
        <taxon>Lamiales</taxon>
        <taxon>Oleaceae</taxon>
        <taxon>Oleeae</taxon>
        <taxon>Olea</taxon>
    </lineage>
</organism>
<evidence type="ECO:0000256" key="1">
    <source>
        <dbReference type="SAM" id="MobiDB-lite"/>
    </source>
</evidence>
<name>A0A8S0RH94_OLEEU</name>
<feature type="region of interest" description="Disordered" evidence="1">
    <location>
        <begin position="1"/>
        <end position="107"/>
    </location>
</feature>
<sequence>MPRELTSHVGAKDVPFMPAPRKLIRPSPDVISPPPSKSMPPPPPPKSMPPPSPLKSLLPPPPPPKLSSTPKVHETNSKLHNSKPEPIPDTLIKLMEYGDDDDDDSRKPLRNLLKAFQVHRNLSGLSKI</sequence>
<keyword evidence="3" id="KW-1185">Reference proteome</keyword>
<dbReference type="EMBL" id="CACTIH010003621">
    <property type="protein sequence ID" value="CAA2978685.1"/>
    <property type="molecule type" value="Genomic_DNA"/>
</dbReference>
<protein>
    <submittedName>
        <fullName evidence="2">Uncharacterized protein</fullName>
    </submittedName>
</protein>
<dbReference type="Gramene" id="OE9A025125T1">
    <property type="protein sequence ID" value="OE9A025125C1"/>
    <property type="gene ID" value="OE9A025125"/>
</dbReference>
<dbReference type="AlphaFoldDB" id="A0A8S0RH94"/>
<proteinExistence type="predicted"/>
<evidence type="ECO:0000313" key="3">
    <source>
        <dbReference type="Proteomes" id="UP000594638"/>
    </source>
</evidence>
<gene>
    <name evidence="2" type="ORF">OLEA9_A025125</name>
</gene>
<evidence type="ECO:0000313" key="2">
    <source>
        <dbReference type="EMBL" id="CAA2978685.1"/>
    </source>
</evidence>
<accession>A0A8S0RH94</accession>
<dbReference type="OrthoDB" id="397265at2759"/>
<comment type="caution">
    <text evidence="2">The sequence shown here is derived from an EMBL/GenBank/DDBJ whole genome shotgun (WGS) entry which is preliminary data.</text>
</comment>
<dbReference type="Proteomes" id="UP000594638">
    <property type="component" value="Unassembled WGS sequence"/>
</dbReference>
<reference evidence="2 3" key="1">
    <citation type="submission" date="2019-12" db="EMBL/GenBank/DDBJ databases">
        <authorList>
            <person name="Alioto T."/>
            <person name="Alioto T."/>
            <person name="Gomez Garrido J."/>
        </authorList>
    </citation>
    <scope>NUCLEOTIDE SEQUENCE [LARGE SCALE GENOMIC DNA]</scope>
</reference>
<feature type="compositionally biased region" description="Pro residues" evidence="1">
    <location>
        <begin position="31"/>
        <end position="65"/>
    </location>
</feature>